<feature type="chain" id="PRO_5045063706" description="Secreted protein" evidence="1">
    <location>
        <begin position="29"/>
        <end position="111"/>
    </location>
</feature>
<sequence>MKTFFTRSLGAAALAAVLAAAGTGTAGAVVNSPADTAASPVVNPIPIGADDPVSDVLGKVLQATGMPGVVPNLGASSLGLPVPSTLLPWHGYCFKGVGMAKKFCLPVNGMY</sequence>
<dbReference type="EMBL" id="JBHSZO010000049">
    <property type="protein sequence ID" value="MFC7221052.1"/>
    <property type="molecule type" value="Genomic_DNA"/>
</dbReference>
<evidence type="ECO:0000313" key="3">
    <source>
        <dbReference type="Proteomes" id="UP001596413"/>
    </source>
</evidence>
<comment type="caution">
    <text evidence="2">The sequence shown here is derived from an EMBL/GenBank/DDBJ whole genome shotgun (WGS) entry which is preliminary data.</text>
</comment>
<evidence type="ECO:0000313" key="2">
    <source>
        <dbReference type="EMBL" id="MFC7221052.1"/>
    </source>
</evidence>
<dbReference type="Proteomes" id="UP001596413">
    <property type="component" value="Unassembled WGS sequence"/>
</dbReference>
<keyword evidence="1" id="KW-0732">Signal</keyword>
<reference evidence="3" key="1">
    <citation type="journal article" date="2019" name="Int. J. Syst. Evol. Microbiol.">
        <title>The Global Catalogue of Microorganisms (GCM) 10K type strain sequencing project: providing services to taxonomists for standard genome sequencing and annotation.</title>
        <authorList>
            <consortium name="The Broad Institute Genomics Platform"/>
            <consortium name="The Broad Institute Genome Sequencing Center for Infectious Disease"/>
            <person name="Wu L."/>
            <person name="Ma J."/>
        </authorList>
    </citation>
    <scope>NUCLEOTIDE SEQUENCE [LARGE SCALE GENOMIC DNA]</scope>
    <source>
        <strain evidence="3">CGMCC 1.13681</strain>
    </source>
</reference>
<dbReference type="RefSeq" id="WP_386418155.1">
    <property type="nucleotide sequence ID" value="NZ_JBHSZO010000049.1"/>
</dbReference>
<accession>A0ABW2GQ36</accession>
<protein>
    <recommendedName>
        <fullName evidence="4">Secreted protein</fullName>
    </recommendedName>
</protein>
<evidence type="ECO:0008006" key="4">
    <source>
        <dbReference type="Google" id="ProtNLM"/>
    </source>
</evidence>
<evidence type="ECO:0000256" key="1">
    <source>
        <dbReference type="SAM" id="SignalP"/>
    </source>
</evidence>
<feature type="signal peptide" evidence="1">
    <location>
        <begin position="1"/>
        <end position="28"/>
    </location>
</feature>
<keyword evidence="3" id="KW-1185">Reference proteome</keyword>
<organism evidence="2 3">
    <name type="scientific">Streptomyces polyrhachis</name>
    <dbReference type="NCBI Taxonomy" id="1282885"/>
    <lineage>
        <taxon>Bacteria</taxon>
        <taxon>Bacillati</taxon>
        <taxon>Actinomycetota</taxon>
        <taxon>Actinomycetes</taxon>
        <taxon>Kitasatosporales</taxon>
        <taxon>Streptomycetaceae</taxon>
        <taxon>Streptomyces</taxon>
    </lineage>
</organism>
<name>A0ABW2GQ36_9ACTN</name>
<gene>
    <name evidence="2" type="ORF">ACFQLX_23260</name>
</gene>
<proteinExistence type="predicted"/>